<dbReference type="GO" id="GO:0042132">
    <property type="term" value="F:fructose 1,6-bisphosphate 1-phosphatase activity"/>
    <property type="evidence" value="ECO:0007669"/>
    <property type="project" value="UniProtKB-EC"/>
</dbReference>
<evidence type="ECO:0000256" key="3">
    <source>
        <dbReference type="ARBA" id="ARBA00023277"/>
    </source>
</evidence>
<keyword evidence="5" id="KW-0460">Magnesium</keyword>
<comment type="similarity">
    <text evidence="4">Belongs to the inositol monophosphatase superfamily. FBPase class 4 family.</text>
</comment>
<dbReference type="Pfam" id="PF00459">
    <property type="entry name" value="Inositol_P"/>
    <property type="match status" value="1"/>
</dbReference>
<dbReference type="GeneID" id="65095806"/>
<accession>A0A8E7B193</accession>
<dbReference type="Proteomes" id="UP000680656">
    <property type="component" value="Chromosome"/>
</dbReference>
<organism evidence="6 7">
    <name type="scientific">Methanospirillum purgamenti</name>
    <dbReference type="NCBI Taxonomy" id="2834276"/>
    <lineage>
        <taxon>Archaea</taxon>
        <taxon>Methanobacteriati</taxon>
        <taxon>Methanobacteriota</taxon>
        <taxon>Stenosarchaea group</taxon>
        <taxon>Methanomicrobia</taxon>
        <taxon>Methanomicrobiales</taxon>
        <taxon>Methanospirillaceae</taxon>
        <taxon>Methanospirillum</taxon>
    </lineage>
</organism>
<dbReference type="InterPro" id="IPR000760">
    <property type="entry name" value="Inositol_monophosphatase-like"/>
</dbReference>
<dbReference type="KEGG" id="mrtj:KHC33_01440"/>
<sequence>MISLPVKEIETLVCHLGAILLDLRKNGRTEGIWIGTQYKAEADVIAHDLLSSELSKILAVPIISEEDIGSQQEKRPDMYWLIDPIDGTASFAGGYPGFVSQVALMKDGMPIVAIVYAPVLDKLFFATVGEGASLNGRPIKVNSSPSDSLILVDNYPEPRGIAAKIFQLLPCKKYLESGSLGLKICLVAEGAADVFVKDVFVRDWDIAPAHLILNEAGGYLTQFSGKNFEYVGDYEKKGLIVTSDHELLEKILNNFK</sequence>
<proteinExistence type="inferred from homology"/>
<dbReference type="GO" id="GO:0046872">
    <property type="term" value="F:metal ion binding"/>
    <property type="evidence" value="ECO:0007669"/>
    <property type="project" value="UniProtKB-KW"/>
</dbReference>
<name>A0A8E7B193_9EURY</name>
<keyword evidence="7" id="KW-1185">Reference proteome</keyword>
<dbReference type="AlphaFoldDB" id="A0A8E7B193"/>
<feature type="binding site" evidence="5">
    <location>
        <position position="85"/>
    </location>
    <ligand>
        <name>Mg(2+)</name>
        <dbReference type="ChEBI" id="CHEBI:18420"/>
        <label>1</label>
        <note>catalytic</note>
    </ligand>
</feature>
<keyword evidence="5" id="KW-0479">Metal-binding</keyword>
<dbReference type="GO" id="GO:0006020">
    <property type="term" value="P:inositol metabolic process"/>
    <property type="evidence" value="ECO:0007669"/>
    <property type="project" value="TreeGrafter"/>
</dbReference>
<feature type="binding site" evidence="5">
    <location>
        <position position="65"/>
    </location>
    <ligand>
        <name>Mg(2+)</name>
        <dbReference type="ChEBI" id="CHEBI:18420"/>
        <label>1</label>
        <note>catalytic</note>
    </ligand>
</feature>
<dbReference type="PANTHER" id="PTHR20854">
    <property type="entry name" value="INOSITOL MONOPHOSPHATASE"/>
    <property type="match status" value="1"/>
</dbReference>
<feature type="binding site" evidence="5">
    <location>
        <position position="83"/>
    </location>
    <ligand>
        <name>Mg(2+)</name>
        <dbReference type="ChEBI" id="CHEBI:18420"/>
        <label>1</label>
        <note>catalytic</note>
    </ligand>
</feature>
<evidence type="ECO:0000256" key="4">
    <source>
        <dbReference type="ARBA" id="ARBA00038103"/>
    </source>
</evidence>
<reference evidence="6 7" key="1">
    <citation type="submission" date="2021-05" db="EMBL/GenBank/DDBJ databases">
        <title>A novel Methanospirillum isolate from a pyrite-forming mixed culture.</title>
        <authorList>
            <person name="Bunk B."/>
            <person name="Sproer C."/>
            <person name="Spring S."/>
            <person name="Pester M."/>
        </authorList>
    </citation>
    <scope>NUCLEOTIDE SEQUENCE [LARGE SCALE GENOMIC DNA]</scope>
    <source>
        <strain evidence="6 7">J.3.6.1-F.2.7.3</strain>
    </source>
</reference>
<dbReference type="GO" id="GO:0008934">
    <property type="term" value="F:inositol monophosphate 1-phosphatase activity"/>
    <property type="evidence" value="ECO:0007669"/>
    <property type="project" value="TreeGrafter"/>
</dbReference>
<dbReference type="PRINTS" id="PR00377">
    <property type="entry name" value="IMPHPHTASES"/>
</dbReference>
<dbReference type="Gene3D" id="3.30.540.10">
    <property type="entry name" value="Fructose-1,6-Bisphosphatase, subunit A, domain 1"/>
    <property type="match status" value="1"/>
</dbReference>
<gene>
    <name evidence="6" type="ORF">KHC33_01440</name>
</gene>
<evidence type="ECO:0000313" key="7">
    <source>
        <dbReference type="Proteomes" id="UP000680656"/>
    </source>
</evidence>
<feature type="binding site" evidence="5">
    <location>
        <position position="86"/>
    </location>
    <ligand>
        <name>Mg(2+)</name>
        <dbReference type="ChEBI" id="CHEBI:18420"/>
        <label>1</label>
        <note>catalytic</note>
    </ligand>
</feature>
<evidence type="ECO:0000256" key="5">
    <source>
        <dbReference type="PIRSR" id="PIRSR600760-2"/>
    </source>
</evidence>
<evidence type="ECO:0000313" key="6">
    <source>
        <dbReference type="EMBL" id="QVV89228.1"/>
    </source>
</evidence>
<dbReference type="PANTHER" id="PTHR20854:SF4">
    <property type="entry name" value="INOSITOL-1-MONOPHOSPHATASE-RELATED"/>
    <property type="match status" value="1"/>
</dbReference>
<dbReference type="GO" id="GO:0007165">
    <property type="term" value="P:signal transduction"/>
    <property type="evidence" value="ECO:0007669"/>
    <property type="project" value="TreeGrafter"/>
</dbReference>
<evidence type="ECO:0000256" key="1">
    <source>
        <dbReference type="ARBA" id="ARBA00001273"/>
    </source>
</evidence>
<comment type="catalytic activity">
    <reaction evidence="1">
        <text>beta-D-fructose 1,6-bisphosphate + H2O = beta-D-fructose 6-phosphate + phosphate</text>
        <dbReference type="Rhea" id="RHEA:11064"/>
        <dbReference type="ChEBI" id="CHEBI:15377"/>
        <dbReference type="ChEBI" id="CHEBI:32966"/>
        <dbReference type="ChEBI" id="CHEBI:43474"/>
        <dbReference type="ChEBI" id="CHEBI:57634"/>
        <dbReference type="EC" id="3.1.3.11"/>
    </reaction>
</comment>
<keyword evidence="3" id="KW-0119">Carbohydrate metabolism</keyword>
<feature type="binding site" evidence="5">
    <location>
        <position position="205"/>
    </location>
    <ligand>
        <name>Mg(2+)</name>
        <dbReference type="ChEBI" id="CHEBI:18420"/>
        <label>1</label>
        <note>catalytic</note>
    </ligand>
</feature>
<evidence type="ECO:0000256" key="2">
    <source>
        <dbReference type="ARBA" id="ARBA00013093"/>
    </source>
</evidence>
<dbReference type="Gene3D" id="3.40.190.80">
    <property type="match status" value="1"/>
</dbReference>
<dbReference type="EMBL" id="CP075546">
    <property type="protein sequence ID" value="QVV89228.1"/>
    <property type="molecule type" value="Genomic_DNA"/>
</dbReference>
<dbReference type="RefSeq" id="WP_214420028.1">
    <property type="nucleotide sequence ID" value="NZ_CP075546.1"/>
</dbReference>
<dbReference type="SUPFAM" id="SSF56655">
    <property type="entry name" value="Carbohydrate phosphatase"/>
    <property type="match status" value="1"/>
</dbReference>
<protein>
    <recommendedName>
        <fullName evidence="2">fructose-bisphosphatase</fullName>
        <ecNumber evidence="2">3.1.3.11</ecNumber>
    </recommendedName>
</protein>
<dbReference type="EC" id="3.1.3.11" evidence="2"/>
<comment type="cofactor">
    <cofactor evidence="5">
        <name>Mg(2+)</name>
        <dbReference type="ChEBI" id="CHEBI:18420"/>
    </cofactor>
</comment>